<name>A0A2N5IVV0_9BIFI</name>
<dbReference type="OrthoDB" id="3239589at2"/>
<sequence length="659" mass="71630">MNDSGSAALGVLIFVGLFAVCLVWEILKRKANTALNRNLFSRGTYQEQQALTEHRFTYPCRAKWSDVKPLLKESPLGDNLQVAKETDDGVQWIYYAFHLRTTGNGEFTAYLQIDEQAQRATFEFIRWANVDGVVRHIDEMKQLKTWVQDVIEQANRNQTAQSMTQPARPVPSPQSTQSSTQHVPQPTQPARPAQPATHAVPLPSQDPAVRIHLSVPTRTPATAKAPDATTDKTSNETSTGPAAPTVQPAAPTSADADQATPTTPESETDTASALAENHMKPTKPFTPQEWTIGEWHPLLPMFQQRWKYAAFVPPVIGLIGVLYFGFKPSGSYAGYTAGSIILPDRYTDYGTGSILEEYGYMSADQLNAILADLRGENMHGFIGWIVFTLVMLALVAVLSMAYDASSRSMATLLSNDDDMYRFFRDRYESKHGKYTPSFQDEALNLPLTIADYSYEWLLRPGMLGANQDAPITENYKAAVYQQSRTFLGRLYLLYNDLWFDAGTTTAKRLFGAVGGTATSAATTAAPTWQTMTAQAQSQRSQGTTALPEKTPAASAASPASPMPVAASAPAPVYASASAPMHTSAPVSAAAPDNATSSTSGSTTPFTPRSQMPPVPLPQPAAAPVPGSYTSREFKFCGQCGAKLKREMAFCTQCGAKCVR</sequence>
<dbReference type="RefSeq" id="WP_101623200.1">
    <property type="nucleotide sequence ID" value="NZ_NMWT01000032.1"/>
</dbReference>
<feature type="region of interest" description="Disordered" evidence="1">
    <location>
        <begin position="156"/>
        <end position="203"/>
    </location>
</feature>
<feature type="compositionally biased region" description="Pro residues" evidence="1">
    <location>
        <begin position="610"/>
        <end position="622"/>
    </location>
</feature>
<proteinExistence type="predicted"/>
<evidence type="ECO:0000256" key="2">
    <source>
        <dbReference type="SAM" id="Phobius"/>
    </source>
</evidence>
<keyword evidence="2" id="KW-0812">Transmembrane</keyword>
<evidence type="ECO:0000313" key="4">
    <source>
        <dbReference type="Proteomes" id="UP000235034"/>
    </source>
</evidence>
<dbReference type="PANTHER" id="PTHR48234:SF1">
    <property type="entry name" value="SEA DOMAIN-CONTAINING PROTEIN-RELATED"/>
    <property type="match status" value="1"/>
</dbReference>
<feature type="compositionally biased region" description="Polar residues" evidence="1">
    <location>
        <begin position="156"/>
        <end position="165"/>
    </location>
</feature>
<dbReference type="Proteomes" id="UP000235034">
    <property type="component" value="Unassembled WGS sequence"/>
</dbReference>
<dbReference type="InterPro" id="IPR052506">
    <property type="entry name" value="Bact_Fn-Binding"/>
</dbReference>
<comment type="caution">
    <text evidence="3">The sequence shown here is derived from an EMBL/GenBank/DDBJ whole genome shotgun (WGS) entry which is preliminary data.</text>
</comment>
<feature type="compositionally biased region" description="Low complexity" evidence="1">
    <location>
        <begin position="219"/>
        <end position="228"/>
    </location>
</feature>
<gene>
    <name evidence="3" type="ORF">Uis4E_2138</name>
</gene>
<feature type="compositionally biased region" description="Low complexity" evidence="1">
    <location>
        <begin position="173"/>
        <end position="197"/>
    </location>
</feature>
<reference evidence="3 4" key="1">
    <citation type="submission" date="2017-07" db="EMBL/GenBank/DDBJ databases">
        <title>Bifidobacterium novel species.</title>
        <authorList>
            <person name="Lugli G.A."/>
            <person name="Milani C."/>
            <person name="Duranti S."/>
            <person name="Mangifesta M."/>
        </authorList>
    </citation>
    <scope>NUCLEOTIDE SEQUENCE [LARGE SCALE GENOMIC DNA]</scope>
    <source>
        <strain evidence="3 4">77</strain>
    </source>
</reference>
<feature type="compositionally biased region" description="Polar residues" evidence="1">
    <location>
        <begin position="259"/>
        <end position="271"/>
    </location>
</feature>
<feature type="transmembrane region" description="Helical" evidence="2">
    <location>
        <begin position="308"/>
        <end position="326"/>
    </location>
</feature>
<feature type="transmembrane region" description="Helical" evidence="2">
    <location>
        <begin position="381"/>
        <end position="402"/>
    </location>
</feature>
<keyword evidence="2" id="KW-1133">Transmembrane helix</keyword>
<dbReference type="EMBL" id="NMWT01000032">
    <property type="protein sequence ID" value="PLS26081.1"/>
    <property type="molecule type" value="Genomic_DNA"/>
</dbReference>
<accession>A0A2N5IVV0</accession>
<dbReference type="PANTHER" id="PTHR48234">
    <property type="entry name" value="GH09231P"/>
    <property type="match status" value="1"/>
</dbReference>
<feature type="transmembrane region" description="Helical" evidence="2">
    <location>
        <begin position="6"/>
        <end position="27"/>
    </location>
</feature>
<feature type="compositionally biased region" description="Low complexity" evidence="1">
    <location>
        <begin position="595"/>
        <end position="609"/>
    </location>
</feature>
<evidence type="ECO:0000313" key="3">
    <source>
        <dbReference type="EMBL" id="PLS26081.1"/>
    </source>
</evidence>
<feature type="compositionally biased region" description="Low complexity" evidence="1">
    <location>
        <begin position="551"/>
        <end position="561"/>
    </location>
</feature>
<keyword evidence="4" id="KW-1185">Reference proteome</keyword>
<feature type="compositionally biased region" description="Low complexity" evidence="1">
    <location>
        <begin position="239"/>
        <end position="254"/>
    </location>
</feature>
<protein>
    <submittedName>
        <fullName evidence="3">Antifreeze glycoprotein H1C1A1</fullName>
    </submittedName>
</protein>
<feature type="region of interest" description="Disordered" evidence="1">
    <location>
        <begin position="215"/>
        <end position="287"/>
    </location>
</feature>
<feature type="region of interest" description="Disordered" evidence="1">
    <location>
        <begin position="528"/>
        <end position="561"/>
    </location>
</feature>
<organism evidence="3 4">
    <name type="scientific">Bifidobacterium parmae</name>
    <dbReference type="NCBI Taxonomy" id="361854"/>
    <lineage>
        <taxon>Bacteria</taxon>
        <taxon>Bacillati</taxon>
        <taxon>Actinomycetota</taxon>
        <taxon>Actinomycetes</taxon>
        <taxon>Bifidobacteriales</taxon>
        <taxon>Bifidobacteriaceae</taxon>
        <taxon>Bifidobacterium</taxon>
    </lineage>
</organism>
<evidence type="ECO:0000256" key="1">
    <source>
        <dbReference type="SAM" id="MobiDB-lite"/>
    </source>
</evidence>
<keyword evidence="2" id="KW-0472">Membrane</keyword>
<dbReference type="AlphaFoldDB" id="A0A2N5IVV0"/>
<feature type="region of interest" description="Disordered" evidence="1">
    <location>
        <begin position="583"/>
        <end position="627"/>
    </location>
</feature>